<dbReference type="SUPFAM" id="SSF51110">
    <property type="entry name" value="alpha-D-mannose-specific plant lectins"/>
    <property type="match status" value="1"/>
</dbReference>
<feature type="domain" description="Bulb-type lectin" evidence="4">
    <location>
        <begin position="1"/>
        <end position="110"/>
    </location>
</feature>
<accession>A0AAD9WR63</accession>
<keyword evidence="1" id="KW-0732">Signal</keyword>
<dbReference type="PANTHER" id="PTHR32444:SF183">
    <property type="entry name" value="APPLE DOMAIN-CONTAINING PROTEIN"/>
    <property type="match status" value="1"/>
</dbReference>
<dbReference type="EMBL" id="JANJYI010000008">
    <property type="protein sequence ID" value="KAK2639330.1"/>
    <property type="molecule type" value="Genomic_DNA"/>
</dbReference>
<protein>
    <recommendedName>
        <fullName evidence="4">Bulb-type lectin domain-containing protein</fullName>
    </recommendedName>
</protein>
<evidence type="ECO:0000313" key="5">
    <source>
        <dbReference type="EMBL" id="KAK2639330.1"/>
    </source>
</evidence>
<sequence>MVVSAGEVFEMGFFSPGKLRSRYLGVWYKKDIDRSVVWVANKDTPILDSSGVLSINTGGILVLLMNSSNDIVWSSSKGSRAPQNPVAVLLDSGNLVLKDDRNDNNNNNPYKFLWQSFDYPSNTLLPGMKIGRNFVTGLDSFVSSWKSADDPSKGDFTLRIDPGGFPQMVLKKGNLTQIRLGSGVYFTGLPQLKPNPDNTLVFVLNEKEVYHKYEIRNSSLLVRLVLDPFGIVERLTWRYRTSS</sequence>
<dbReference type="Proteomes" id="UP001280121">
    <property type="component" value="Unassembled WGS sequence"/>
</dbReference>
<dbReference type="AlphaFoldDB" id="A0AAD9WR63"/>
<dbReference type="PROSITE" id="PS50927">
    <property type="entry name" value="BULB_LECTIN"/>
    <property type="match status" value="1"/>
</dbReference>
<gene>
    <name evidence="5" type="ORF">Ddye_027125</name>
</gene>
<name>A0AAD9WR63_9ROSI</name>
<evidence type="ECO:0000256" key="1">
    <source>
        <dbReference type="ARBA" id="ARBA00022729"/>
    </source>
</evidence>
<dbReference type="Gene3D" id="2.90.10.10">
    <property type="entry name" value="Bulb-type lectin domain"/>
    <property type="match status" value="1"/>
</dbReference>
<dbReference type="InterPro" id="IPR001480">
    <property type="entry name" value="Bulb-type_lectin_dom"/>
</dbReference>
<evidence type="ECO:0000256" key="2">
    <source>
        <dbReference type="ARBA" id="ARBA00023157"/>
    </source>
</evidence>
<keyword evidence="6" id="KW-1185">Reference proteome</keyword>
<keyword evidence="2" id="KW-1015">Disulfide bond</keyword>
<dbReference type="PANTHER" id="PTHR32444">
    <property type="entry name" value="BULB-TYPE LECTIN DOMAIN-CONTAINING PROTEIN"/>
    <property type="match status" value="1"/>
</dbReference>
<dbReference type="CDD" id="cd00028">
    <property type="entry name" value="B_lectin"/>
    <property type="match status" value="1"/>
</dbReference>
<proteinExistence type="predicted"/>
<comment type="caution">
    <text evidence="5">The sequence shown here is derived from an EMBL/GenBank/DDBJ whole genome shotgun (WGS) entry which is preliminary data.</text>
</comment>
<reference evidence="5" key="1">
    <citation type="journal article" date="2023" name="Plant J.">
        <title>Genome sequences and population genomics provide insights into the demographic history, inbreeding, and mutation load of two 'living fossil' tree species of Dipteronia.</title>
        <authorList>
            <person name="Feng Y."/>
            <person name="Comes H.P."/>
            <person name="Chen J."/>
            <person name="Zhu S."/>
            <person name="Lu R."/>
            <person name="Zhang X."/>
            <person name="Li P."/>
            <person name="Qiu J."/>
            <person name="Olsen K.M."/>
            <person name="Qiu Y."/>
        </authorList>
    </citation>
    <scope>NUCLEOTIDE SEQUENCE</scope>
    <source>
        <strain evidence="5">KIB01</strain>
    </source>
</reference>
<organism evidence="5 6">
    <name type="scientific">Dipteronia dyeriana</name>
    <dbReference type="NCBI Taxonomy" id="168575"/>
    <lineage>
        <taxon>Eukaryota</taxon>
        <taxon>Viridiplantae</taxon>
        <taxon>Streptophyta</taxon>
        <taxon>Embryophyta</taxon>
        <taxon>Tracheophyta</taxon>
        <taxon>Spermatophyta</taxon>
        <taxon>Magnoliopsida</taxon>
        <taxon>eudicotyledons</taxon>
        <taxon>Gunneridae</taxon>
        <taxon>Pentapetalae</taxon>
        <taxon>rosids</taxon>
        <taxon>malvids</taxon>
        <taxon>Sapindales</taxon>
        <taxon>Sapindaceae</taxon>
        <taxon>Hippocastanoideae</taxon>
        <taxon>Acereae</taxon>
        <taxon>Dipteronia</taxon>
    </lineage>
</organism>
<dbReference type="Pfam" id="PF01453">
    <property type="entry name" value="B_lectin"/>
    <property type="match status" value="1"/>
</dbReference>
<dbReference type="InterPro" id="IPR036426">
    <property type="entry name" value="Bulb-type_lectin_dom_sf"/>
</dbReference>
<keyword evidence="3" id="KW-0325">Glycoprotein</keyword>
<evidence type="ECO:0000256" key="3">
    <source>
        <dbReference type="ARBA" id="ARBA00023180"/>
    </source>
</evidence>
<dbReference type="SMART" id="SM00108">
    <property type="entry name" value="B_lectin"/>
    <property type="match status" value="1"/>
</dbReference>
<evidence type="ECO:0000313" key="6">
    <source>
        <dbReference type="Proteomes" id="UP001280121"/>
    </source>
</evidence>
<evidence type="ECO:0000259" key="4">
    <source>
        <dbReference type="PROSITE" id="PS50927"/>
    </source>
</evidence>